<evidence type="ECO:0000313" key="2">
    <source>
        <dbReference type="EMBL" id="GAA0607876.1"/>
    </source>
</evidence>
<accession>A0ABN1GB74</accession>
<dbReference type="EMBL" id="BAAACA010000026">
    <property type="protein sequence ID" value="GAA0607876.1"/>
    <property type="molecule type" value="Genomic_DNA"/>
</dbReference>
<name>A0ABN1GB74_9ACTN</name>
<proteinExistence type="predicted"/>
<protein>
    <submittedName>
        <fullName evidence="2">Uncharacterized protein</fullName>
    </submittedName>
</protein>
<evidence type="ECO:0000313" key="3">
    <source>
        <dbReference type="Proteomes" id="UP001500668"/>
    </source>
</evidence>
<keyword evidence="3" id="KW-1185">Reference proteome</keyword>
<sequence length="49" mass="5272">MKSFARDGDNDTGRRAAAAPSVLVSMTQTLRPATDSERNTIDDEPPHTA</sequence>
<feature type="compositionally biased region" description="Basic and acidic residues" evidence="1">
    <location>
        <begin position="1"/>
        <end position="14"/>
    </location>
</feature>
<comment type="caution">
    <text evidence="2">The sequence shown here is derived from an EMBL/GenBank/DDBJ whole genome shotgun (WGS) entry which is preliminary data.</text>
</comment>
<feature type="region of interest" description="Disordered" evidence="1">
    <location>
        <begin position="1"/>
        <end position="49"/>
    </location>
</feature>
<gene>
    <name evidence="2" type="ORF">GCM10010394_42180</name>
</gene>
<dbReference type="Proteomes" id="UP001500668">
    <property type="component" value="Unassembled WGS sequence"/>
</dbReference>
<evidence type="ECO:0000256" key="1">
    <source>
        <dbReference type="SAM" id="MobiDB-lite"/>
    </source>
</evidence>
<organism evidence="2 3">
    <name type="scientific">Streptomyces crystallinus</name>
    <dbReference type="NCBI Taxonomy" id="68191"/>
    <lineage>
        <taxon>Bacteria</taxon>
        <taxon>Bacillati</taxon>
        <taxon>Actinomycetota</taxon>
        <taxon>Actinomycetes</taxon>
        <taxon>Kitasatosporales</taxon>
        <taxon>Streptomycetaceae</taxon>
        <taxon>Streptomyces</taxon>
    </lineage>
</organism>
<reference evidence="2 3" key="1">
    <citation type="journal article" date="2019" name="Int. J. Syst. Evol. Microbiol.">
        <title>The Global Catalogue of Microorganisms (GCM) 10K type strain sequencing project: providing services to taxonomists for standard genome sequencing and annotation.</title>
        <authorList>
            <consortium name="The Broad Institute Genomics Platform"/>
            <consortium name="The Broad Institute Genome Sequencing Center for Infectious Disease"/>
            <person name="Wu L."/>
            <person name="Ma J."/>
        </authorList>
    </citation>
    <scope>NUCLEOTIDE SEQUENCE [LARGE SCALE GENOMIC DNA]</scope>
    <source>
        <strain evidence="2 3">JCM 5067</strain>
    </source>
</reference>
<feature type="compositionally biased region" description="Basic and acidic residues" evidence="1">
    <location>
        <begin position="34"/>
        <end position="49"/>
    </location>
</feature>